<dbReference type="Pfam" id="PF01596">
    <property type="entry name" value="Methyltransf_3"/>
    <property type="match status" value="1"/>
</dbReference>
<keyword evidence="3" id="KW-0949">S-adenosyl-L-methionine</keyword>
<sequence>MLYAGLPTLAFKRFLNTSTKPPSNLQQYVESMTSCASTFPQALIESLEAETRKQFEDAFKMVSIHQAHLIYNLTRMIRPQNVLEIGTFTGMSTLSIAAGTDGNILSIDRDAKPINIARMWLEQAKVADRVIIEEGIALDIIKKLPTGAFAPKFDLVFIDADKGNYINYFNQIMSRSLLSDRGIILVDNVLFRGLVPNAMENNFDPKDKNLIRTARKLHAFNQHVKDDPRVEQIILPLFDGLSIIQRKPKLSCVLPQG</sequence>
<proteinExistence type="inferred from homology"/>
<name>A0A8H7U9T9_MORIS</name>
<keyword evidence="6" id="KW-1185">Reference proteome</keyword>
<dbReference type="Gene3D" id="3.40.50.150">
    <property type="entry name" value="Vaccinia Virus protein VP39"/>
    <property type="match status" value="1"/>
</dbReference>
<dbReference type="EMBL" id="JAEPQZ010000012">
    <property type="protein sequence ID" value="KAG2174995.1"/>
    <property type="molecule type" value="Genomic_DNA"/>
</dbReference>
<dbReference type="CDD" id="cd02440">
    <property type="entry name" value="AdoMet_MTases"/>
    <property type="match status" value="1"/>
</dbReference>
<dbReference type="GO" id="GO:0008171">
    <property type="term" value="F:O-methyltransferase activity"/>
    <property type="evidence" value="ECO:0007669"/>
    <property type="project" value="InterPro"/>
</dbReference>
<dbReference type="PANTHER" id="PTHR10509:SF14">
    <property type="entry name" value="CAFFEOYL-COA O-METHYLTRANSFERASE 3-RELATED"/>
    <property type="match status" value="1"/>
</dbReference>
<dbReference type="AlphaFoldDB" id="A0A8H7U9T9"/>
<dbReference type="Proteomes" id="UP000654370">
    <property type="component" value="Unassembled WGS sequence"/>
</dbReference>
<evidence type="ECO:0000256" key="2">
    <source>
        <dbReference type="ARBA" id="ARBA00022679"/>
    </source>
</evidence>
<comment type="caution">
    <text evidence="5">The sequence shown here is derived from an EMBL/GenBank/DDBJ whole genome shotgun (WGS) entry which is preliminary data.</text>
</comment>
<evidence type="ECO:0008006" key="7">
    <source>
        <dbReference type="Google" id="ProtNLM"/>
    </source>
</evidence>
<dbReference type="GO" id="GO:0032259">
    <property type="term" value="P:methylation"/>
    <property type="evidence" value="ECO:0007669"/>
    <property type="project" value="UniProtKB-KW"/>
</dbReference>
<keyword evidence="2" id="KW-0808">Transferase</keyword>
<dbReference type="PANTHER" id="PTHR10509">
    <property type="entry name" value="O-METHYLTRANSFERASE-RELATED"/>
    <property type="match status" value="1"/>
</dbReference>
<evidence type="ECO:0000256" key="4">
    <source>
        <dbReference type="ARBA" id="ARBA00023453"/>
    </source>
</evidence>
<evidence type="ECO:0000313" key="5">
    <source>
        <dbReference type="EMBL" id="KAG2174995.1"/>
    </source>
</evidence>
<evidence type="ECO:0000256" key="3">
    <source>
        <dbReference type="ARBA" id="ARBA00022691"/>
    </source>
</evidence>
<dbReference type="OrthoDB" id="10251242at2759"/>
<gene>
    <name evidence="5" type="ORF">INT43_006057</name>
</gene>
<dbReference type="InterPro" id="IPR050362">
    <property type="entry name" value="Cation-dep_OMT"/>
</dbReference>
<evidence type="ECO:0000313" key="6">
    <source>
        <dbReference type="Proteomes" id="UP000654370"/>
    </source>
</evidence>
<accession>A0A8H7U9T9</accession>
<keyword evidence="1" id="KW-0489">Methyltransferase</keyword>
<reference evidence="5" key="1">
    <citation type="submission" date="2020-12" db="EMBL/GenBank/DDBJ databases">
        <title>Metabolic potential, ecology and presence of endohyphal bacteria is reflected in genomic diversity of Mucoromycotina.</title>
        <authorList>
            <person name="Muszewska A."/>
            <person name="Okrasinska A."/>
            <person name="Steczkiewicz K."/>
            <person name="Drgas O."/>
            <person name="Orlowska M."/>
            <person name="Perlinska-Lenart U."/>
            <person name="Aleksandrzak-Piekarczyk T."/>
            <person name="Szatraj K."/>
            <person name="Zielenkiewicz U."/>
            <person name="Pilsyk S."/>
            <person name="Malc E."/>
            <person name="Mieczkowski P."/>
            <person name="Kruszewska J.S."/>
            <person name="Biernat P."/>
            <person name="Pawlowska J."/>
        </authorList>
    </citation>
    <scope>NUCLEOTIDE SEQUENCE</scope>
    <source>
        <strain evidence="5">WA0000067209</strain>
    </source>
</reference>
<dbReference type="InterPro" id="IPR029063">
    <property type="entry name" value="SAM-dependent_MTases_sf"/>
</dbReference>
<organism evidence="5 6">
    <name type="scientific">Mortierella isabellina</name>
    <name type="common">Filamentous fungus</name>
    <name type="synonym">Umbelopsis isabellina</name>
    <dbReference type="NCBI Taxonomy" id="91625"/>
    <lineage>
        <taxon>Eukaryota</taxon>
        <taxon>Fungi</taxon>
        <taxon>Fungi incertae sedis</taxon>
        <taxon>Mucoromycota</taxon>
        <taxon>Mucoromycotina</taxon>
        <taxon>Umbelopsidomycetes</taxon>
        <taxon>Umbelopsidales</taxon>
        <taxon>Umbelopsidaceae</taxon>
        <taxon>Umbelopsis</taxon>
    </lineage>
</organism>
<dbReference type="InterPro" id="IPR002935">
    <property type="entry name" value="SAM_O-MeTrfase"/>
</dbReference>
<protein>
    <recommendedName>
        <fullName evidence="7">O-methyltransferase</fullName>
    </recommendedName>
</protein>
<evidence type="ECO:0000256" key="1">
    <source>
        <dbReference type="ARBA" id="ARBA00022603"/>
    </source>
</evidence>
<dbReference type="SUPFAM" id="SSF53335">
    <property type="entry name" value="S-adenosyl-L-methionine-dependent methyltransferases"/>
    <property type="match status" value="1"/>
</dbReference>
<comment type="similarity">
    <text evidence="4">Belongs to the class I-like SAM-binding methyltransferase superfamily. Cation-dependent O-methyltransferase family.</text>
</comment>
<dbReference type="GO" id="GO:0008757">
    <property type="term" value="F:S-adenosylmethionine-dependent methyltransferase activity"/>
    <property type="evidence" value="ECO:0007669"/>
    <property type="project" value="TreeGrafter"/>
</dbReference>
<dbReference type="PROSITE" id="PS51682">
    <property type="entry name" value="SAM_OMT_I"/>
    <property type="match status" value="1"/>
</dbReference>